<comment type="cofactor">
    <cofactor evidence="1">
        <name>FAD</name>
        <dbReference type="ChEBI" id="CHEBI:57692"/>
    </cofactor>
</comment>
<dbReference type="PANTHER" id="PTHR42887:SF2">
    <property type="entry name" value="OS12G0638800 PROTEIN"/>
    <property type="match status" value="1"/>
</dbReference>
<keyword evidence="3" id="KW-0274">FAD</keyword>
<keyword evidence="6" id="KW-0560">Oxidoreductase</keyword>
<dbReference type="Gene3D" id="3.50.50.60">
    <property type="entry name" value="FAD/NAD(P)-binding domain"/>
    <property type="match status" value="1"/>
</dbReference>
<dbReference type="InterPro" id="IPR004792">
    <property type="entry name" value="BaiN-like"/>
</dbReference>
<keyword evidence="7" id="KW-1185">Reference proteome</keyword>
<feature type="domain" description="RsdA/BaiN/AoA(So)-like Rossmann fold-like" evidence="4">
    <location>
        <begin position="5"/>
        <end position="401"/>
    </location>
</feature>
<dbReference type="InterPro" id="IPR023166">
    <property type="entry name" value="BaiN-like_dom_sf"/>
</dbReference>
<name>A0ABU9GPX4_9GAMM</name>
<evidence type="ECO:0000313" key="6">
    <source>
        <dbReference type="EMBL" id="MEL0629346.1"/>
    </source>
</evidence>
<evidence type="ECO:0000256" key="1">
    <source>
        <dbReference type="ARBA" id="ARBA00001974"/>
    </source>
</evidence>
<dbReference type="EC" id="1.14.13.-" evidence="6"/>
<dbReference type="PRINTS" id="PR00411">
    <property type="entry name" value="PNDRDTASEI"/>
</dbReference>
<keyword evidence="2" id="KW-0285">Flavoprotein</keyword>
<evidence type="ECO:0000256" key="2">
    <source>
        <dbReference type="ARBA" id="ARBA00022630"/>
    </source>
</evidence>
<dbReference type="GO" id="GO:0016491">
    <property type="term" value="F:oxidoreductase activity"/>
    <property type="evidence" value="ECO:0007669"/>
    <property type="project" value="UniProtKB-KW"/>
</dbReference>
<evidence type="ECO:0000256" key="3">
    <source>
        <dbReference type="ARBA" id="ARBA00022827"/>
    </source>
</evidence>
<dbReference type="InterPro" id="IPR057661">
    <property type="entry name" value="RsdA/BaiN/AoA(So)_Rossmann"/>
</dbReference>
<organism evidence="6 7">
    <name type="scientific">Psychromonas aquatilis</name>
    <dbReference type="NCBI Taxonomy" id="2005072"/>
    <lineage>
        <taxon>Bacteria</taxon>
        <taxon>Pseudomonadati</taxon>
        <taxon>Pseudomonadota</taxon>
        <taxon>Gammaproteobacteria</taxon>
        <taxon>Alteromonadales</taxon>
        <taxon>Psychromonadaceae</taxon>
        <taxon>Psychromonas</taxon>
    </lineage>
</organism>
<reference evidence="6 7" key="1">
    <citation type="submission" date="2024-02" db="EMBL/GenBank/DDBJ databases">
        <title>Bacteria isolated from the canopy kelp, Nereocystis luetkeana.</title>
        <authorList>
            <person name="Pfister C.A."/>
            <person name="Younker I.T."/>
            <person name="Light S.H."/>
        </authorList>
    </citation>
    <scope>NUCLEOTIDE SEQUENCE [LARGE SCALE GENOMIC DNA]</scope>
    <source>
        <strain evidence="6 7">TI.1.05</strain>
    </source>
</reference>
<evidence type="ECO:0000259" key="4">
    <source>
        <dbReference type="Pfam" id="PF03486"/>
    </source>
</evidence>
<sequence length="403" mass="44377">MSKFDVIIIGAGASGLMCAIEAGKRGRKVLLIEHAKRIGQKIIMSGGGRCNFTNLYVEPSNFLCSNPHFVKSALSRYTQWDFIALVDKHNIAWHERDHGQLFCDDSAKQIVKMLLDEAKAANVTIKTQCEVLDHQQLADNHFAVETSQGDFECHSLVVATGGLSLPKLGATPFAYQLAEKYNLPVKPTRAGLVPFTLQPVLKDKLAELSGISFPATATAIKKNATKKQQPMSFSEALLFTHRGLSGPVILQISNYWQAGDTILIDLLPSQDLEQLLTQTQQSRPELALKTVLSQHLPKRVVECLLGVAEIESRPLKQFNEKQLSEVVALFHQWQPLINGTEGYRTAEVTLGGVDTDVISSKTMECKSVKGLYFVGEAMDVTGWLGGFNFAWCWSCGWAAGQDV</sequence>
<dbReference type="SUPFAM" id="SSF51905">
    <property type="entry name" value="FAD/NAD(P)-binding domain"/>
    <property type="match status" value="1"/>
</dbReference>
<dbReference type="RefSeq" id="WP_341597357.1">
    <property type="nucleotide sequence ID" value="NZ_JBAKAZ010000020.1"/>
</dbReference>
<dbReference type="PANTHER" id="PTHR42887">
    <property type="entry name" value="OS12G0638800 PROTEIN"/>
    <property type="match status" value="1"/>
</dbReference>
<evidence type="ECO:0000313" key="7">
    <source>
        <dbReference type="Proteomes" id="UP001369082"/>
    </source>
</evidence>
<protein>
    <submittedName>
        <fullName evidence="6">NAD(P)/FAD-dependent oxidoreductase</fullName>
        <ecNumber evidence="6">1.14.13.-</ecNumber>
    </submittedName>
</protein>
<dbReference type="Proteomes" id="UP001369082">
    <property type="component" value="Unassembled WGS sequence"/>
</dbReference>
<dbReference type="Gene3D" id="2.40.30.10">
    <property type="entry name" value="Translation factors"/>
    <property type="match status" value="1"/>
</dbReference>
<dbReference type="InterPro" id="IPR055178">
    <property type="entry name" value="RsdA/BaiN/AoA(So)-like_dom"/>
</dbReference>
<proteinExistence type="predicted"/>
<dbReference type="Pfam" id="PF03486">
    <property type="entry name" value="HI0933_like"/>
    <property type="match status" value="1"/>
</dbReference>
<dbReference type="InterPro" id="IPR036188">
    <property type="entry name" value="FAD/NAD-bd_sf"/>
</dbReference>
<dbReference type="NCBIfam" id="TIGR00275">
    <property type="entry name" value="aminoacetone oxidase family FAD-binding enzyme"/>
    <property type="match status" value="1"/>
</dbReference>
<gene>
    <name evidence="6" type="ORF">V6256_06970</name>
</gene>
<accession>A0ABU9GPX4</accession>
<dbReference type="SUPFAM" id="SSF160996">
    <property type="entry name" value="HI0933 insert domain-like"/>
    <property type="match status" value="1"/>
</dbReference>
<evidence type="ECO:0000259" key="5">
    <source>
        <dbReference type="Pfam" id="PF22780"/>
    </source>
</evidence>
<dbReference type="Pfam" id="PF22780">
    <property type="entry name" value="HI0933_like_1st"/>
    <property type="match status" value="1"/>
</dbReference>
<dbReference type="Gene3D" id="1.10.8.260">
    <property type="entry name" value="HI0933 insert domain-like"/>
    <property type="match status" value="1"/>
</dbReference>
<dbReference type="EMBL" id="JBAKAZ010000020">
    <property type="protein sequence ID" value="MEL0629346.1"/>
    <property type="molecule type" value="Genomic_DNA"/>
</dbReference>
<feature type="domain" description="RsdA/BaiN/AoA(So)-like insert" evidence="5">
    <location>
        <begin position="189"/>
        <end position="348"/>
    </location>
</feature>
<comment type="caution">
    <text evidence="6">The sequence shown here is derived from an EMBL/GenBank/DDBJ whole genome shotgun (WGS) entry which is preliminary data.</text>
</comment>